<dbReference type="Proteomes" id="UP000199699">
    <property type="component" value="Unassembled WGS sequence"/>
</dbReference>
<gene>
    <name evidence="2" type="ORF">GA0070616_4379</name>
</gene>
<evidence type="ECO:0000256" key="1">
    <source>
        <dbReference type="SAM" id="MobiDB-lite"/>
    </source>
</evidence>
<reference evidence="2 3" key="1">
    <citation type="submission" date="2016-06" db="EMBL/GenBank/DDBJ databases">
        <authorList>
            <person name="Kjaerup R.B."/>
            <person name="Dalgaard T.S."/>
            <person name="Juul-Madsen H.R."/>
        </authorList>
    </citation>
    <scope>NUCLEOTIDE SEQUENCE [LARGE SCALE GENOMIC DNA]</scope>
    <source>
        <strain evidence="2 3">DSM 43818</strain>
    </source>
</reference>
<organism evidence="2 3">
    <name type="scientific">Micromonospora nigra</name>
    <dbReference type="NCBI Taxonomy" id="145857"/>
    <lineage>
        <taxon>Bacteria</taxon>
        <taxon>Bacillati</taxon>
        <taxon>Actinomycetota</taxon>
        <taxon>Actinomycetes</taxon>
        <taxon>Micromonosporales</taxon>
        <taxon>Micromonosporaceae</taxon>
        <taxon>Micromonospora</taxon>
    </lineage>
</organism>
<dbReference type="RefSeq" id="WP_091086163.1">
    <property type="nucleotide sequence ID" value="NZ_FMHT01000003.1"/>
</dbReference>
<protein>
    <submittedName>
        <fullName evidence="2">Uncharacterized protein</fullName>
    </submittedName>
</protein>
<feature type="compositionally biased region" description="Pro residues" evidence="1">
    <location>
        <begin position="271"/>
        <end position="280"/>
    </location>
</feature>
<dbReference type="OrthoDB" id="4555172at2"/>
<feature type="compositionally biased region" description="Low complexity" evidence="1">
    <location>
        <begin position="155"/>
        <end position="172"/>
    </location>
</feature>
<dbReference type="EMBL" id="FMHT01000003">
    <property type="protein sequence ID" value="SCL32056.1"/>
    <property type="molecule type" value="Genomic_DNA"/>
</dbReference>
<keyword evidence="3" id="KW-1185">Reference proteome</keyword>
<dbReference type="AlphaFoldDB" id="A0A1C6SR97"/>
<dbReference type="STRING" id="145857.GA0070616_4379"/>
<evidence type="ECO:0000313" key="2">
    <source>
        <dbReference type="EMBL" id="SCL32056.1"/>
    </source>
</evidence>
<feature type="compositionally biased region" description="Polar residues" evidence="1">
    <location>
        <begin position="180"/>
        <end position="196"/>
    </location>
</feature>
<accession>A0A1C6SR97</accession>
<sequence length="328" mass="34827">MKSYSDRGASAHTWTELVSRIRFGTQKALGKSVSGARVHAVAERLARYATHKTGRDIRPGLARVAVDLEMDYRTVKAAVAVLVRTGLLHLVAEGERRGDADEWQLVIPEDLMDREDIDVWSPGRHHLEVERCRDKVRGRYVPRPDLRGPDGPQNGTSAGATEAAETPSAGASRAADSDNTDTSAGATRAAESSSAGATRANLRPYRPLPPTNDHVGNYDLANRGDLRTAVTGPRASDATDPIPDEGEGSSHGPDAPTAAPDPDPAIEETTAPPPTPPTPRGCPSHGRAFAAGRRPDGHPACPLCRRGAPPSPPPDHLAPVIPIHRHTA</sequence>
<name>A0A1C6SR97_9ACTN</name>
<proteinExistence type="predicted"/>
<evidence type="ECO:0000313" key="3">
    <source>
        <dbReference type="Proteomes" id="UP000199699"/>
    </source>
</evidence>
<feature type="region of interest" description="Disordered" evidence="1">
    <location>
        <begin position="140"/>
        <end position="328"/>
    </location>
</feature>